<keyword evidence="3" id="KW-1185">Reference proteome</keyword>
<dbReference type="GeneID" id="83211611"/>
<evidence type="ECO:0000313" key="2">
    <source>
        <dbReference type="EMBL" id="KAJ8659972.1"/>
    </source>
</evidence>
<gene>
    <name evidence="2" type="ORF">O0I10_004198</name>
</gene>
<organism evidence="2 3">
    <name type="scientific">Lichtheimia ornata</name>
    <dbReference type="NCBI Taxonomy" id="688661"/>
    <lineage>
        <taxon>Eukaryota</taxon>
        <taxon>Fungi</taxon>
        <taxon>Fungi incertae sedis</taxon>
        <taxon>Mucoromycota</taxon>
        <taxon>Mucoromycotina</taxon>
        <taxon>Mucoromycetes</taxon>
        <taxon>Mucorales</taxon>
        <taxon>Lichtheimiaceae</taxon>
        <taxon>Lichtheimia</taxon>
    </lineage>
</organism>
<proteinExistence type="predicted"/>
<protein>
    <recommendedName>
        <fullName evidence="1">SigF-like NTF2-like domain-containing protein</fullName>
    </recommendedName>
</protein>
<sequence>MTEVETERTHFDMSSNDLIRSIVEDLFSYSSLRWERVLQYYFFEDVILTTPILSTEGVNNVHFVYTLCQALNRQAPTIENIVFDTRRTAVVHLTLNVSPCILPSFLRLRIPVVTTLHFRKTEPESGLLKIYHQEDSWTLEGLLQALPLISFWYTHIFRVMMGLLMTTLGDLLDSALGHAQKMSARGREIQRQSRDLALELDEYRANLHENYLDRIRSWRQEQHTTHHHENSFDTFLLYPASRQDGPSSRYQPQQ</sequence>
<dbReference type="InterPro" id="IPR057514">
    <property type="entry name" value="NTF2_SigF"/>
</dbReference>
<evidence type="ECO:0000313" key="3">
    <source>
        <dbReference type="Proteomes" id="UP001234581"/>
    </source>
</evidence>
<dbReference type="EMBL" id="JARTCD010000015">
    <property type="protein sequence ID" value="KAJ8659972.1"/>
    <property type="molecule type" value="Genomic_DNA"/>
</dbReference>
<dbReference type="PANTHER" id="PTHR35393:SF1">
    <property type="entry name" value="SNOAL-LIKE DOMAIN-CONTAINING PROTEIN"/>
    <property type="match status" value="1"/>
</dbReference>
<name>A0AAD7V8Q1_9FUNG</name>
<dbReference type="Pfam" id="PF24840">
    <property type="entry name" value="NTF2_SigF"/>
    <property type="match status" value="1"/>
</dbReference>
<dbReference type="AlphaFoldDB" id="A0AAD7V8Q1"/>
<comment type="caution">
    <text evidence="2">The sequence shown here is derived from an EMBL/GenBank/DDBJ whole genome shotgun (WGS) entry which is preliminary data.</text>
</comment>
<dbReference type="RefSeq" id="XP_058344885.1">
    <property type="nucleotide sequence ID" value="XM_058484260.1"/>
</dbReference>
<reference evidence="2 3" key="1">
    <citation type="submission" date="2023-03" db="EMBL/GenBank/DDBJ databases">
        <title>Genome sequence of Lichtheimia ornata CBS 291.66.</title>
        <authorList>
            <person name="Mohabir J.T."/>
            <person name="Shea T.P."/>
            <person name="Kurbessoian T."/>
            <person name="Berby B."/>
            <person name="Fontaine J."/>
            <person name="Livny J."/>
            <person name="Gnirke A."/>
            <person name="Stajich J.E."/>
            <person name="Cuomo C.A."/>
        </authorList>
    </citation>
    <scope>NUCLEOTIDE SEQUENCE [LARGE SCALE GENOMIC DNA]</scope>
    <source>
        <strain evidence="2">CBS 291.66</strain>
    </source>
</reference>
<evidence type="ECO:0000259" key="1">
    <source>
        <dbReference type="Pfam" id="PF24840"/>
    </source>
</evidence>
<dbReference type="PANTHER" id="PTHR35393">
    <property type="entry name" value="CHROMOSOME 1, WHOLE GENOME SHOTGUN SEQUENCE"/>
    <property type="match status" value="1"/>
</dbReference>
<feature type="domain" description="SigF-like NTF2-like" evidence="1">
    <location>
        <begin position="19"/>
        <end position="173"/>
    </location>
</feature>
<dbReference type="Proteomes" id="UP001234581">
    <property type="component" value="Unassembled WGS sequence"/>
</dbReference>
<accession>A0AAD7V8Q1</accession>